<dbReference type="Proteomes" id="UP001595690">
    <property type="component" value="Unassembled WGS sequence"/>
</dbReference>
<dbReference type="InterPro" id="IPR001296">
    <property type="entry name" value="Glyco_trans_1"/>
</dbReference>
<evidence type="ECO:0000259" key="3">
    <source>
        <dbReference type="Pfam" id="PF00534"/>
    </source>
</evidence>
<evidence type="ECO:0000313" key="5">
    <source>
        <dbReference type="EMBL" id="MFC3897503.1"/>
    </source>
</evidence>
<dbReference type="EC" id="2.4.-.-" evidence="5"/>
<comment type="caution">
    <text evidence="5">The sequence shown here is derived from an EMBL/GenBank/DDBJ whole genome shotgun (WGS) entry which is preliminary data.</text>
</comment>
<feature type="domain" description="Glycosyltransferase subfamily 4-like N-terminal" evidence="4">
    <location>
        <begin position="20"/>
        <end position="183"/>
    </location>
</feature>
<dbReference type="InterPro" id="IPR050194">
    <property type="entry name" value="Glycosyltransferase_grp1"/>
</dbReference>
<gene>
    <name evidence="5" type="ORF">ACFOWZ_39020</name>
</gene>
<dbReference type="RefSeq" id="WP_382378985.1">
    <property type="nucleotide sequence ID" value="NZ_JBHRZI010000036.1"/>
</dbReference>
<feature type="domain" description="Glycosyl transferase family 1" evidence="3">
    <location>
        <begin position="192"/>
        <end position="346"/>
    </location>
</feature>
<dbReference type="GO" id="GO:0016757">
    <property type="term" value="F:glycosyltransferase activity"/>
    <property type="evidence" value="ECO:0007669"/>
    <property type="project" value="UniProtKB-KW"/>
</dbReference>
<evidence type="ECO:0000256" key="1">
    <source>
        <dbReference type="ARBA" id="ARBA00022676"/>
    </source>
</evidence>
<dbReference type="Pfam" id="PF00534">
    <property type="entry name" value="Glycos_transf_1"/>
    <property type="match status" value="1"/>
</dbReference>
<organism evidence="5 6">
    <name type="scientific">Lentzea rhizosphaerae</name>
    <dbReference type="NCBI Taxonomy" id="2041025"/>
    <lineage>
        <taxon>Bacteria</taxon>
        <taxon>Bacillati</taxon>
        <taxon>Actinomycetota</taxon>
        <taxon>Actinomycetes</taxon>
        <taxon>Pseudonocardiales</taxon>
        <taxon>Pseudonocardiaceae</taxon>
        <taxon>Lentzea</taxon>
    </lineage>
</organism>
<dbReference type="PANTHER" id="PTHR45947">
    <property type="entry name" value="SULFOQUINOVOSYL TRANSFERASE SQD2"/>
    <property type="match status" value="1"/>
</dbReference>
<keyword evidence="2 5" id="KW-0808">Transferase</keyword>
<evidence type="ECO:0000259" key="4">
    <source>
        <dbReference type="Pfam" id="PF13439"/>
    </source>
</evidence>
<sequence length="389" mass="41043">MKIAMVSAHASPLGQDLDPHVTGLAAALCRHGHDVTVYHRRDDPDLPDRVRAAHGYDVVHVPAGPPTRLDDDHALPHMGDFASFLLREWAGSQPDGVHGHRWMSGLVSVLGGRRVRVPVVQTFHSLAGSGNHRGPVERGKIEALVAKEAAHVLATSSSEAFALTAAGVDRRKISVVTSGVDLDAFTPDGPLAHRDQKYRVVVAGSLPSHENIDAMFTALSRVDGAELVITGLPGDSPATAELRARAEKIGVAPRVVLVGSVAHEAVPALLRSADAVVCAPAHEPSGAVALEAMACGVPVLATAAGELADVVVDGVTGLLVTPDDSDGLARALHRLLLDDTLRQEFSMASLDRIDARYSWNQVAREVLRVYERAGVSSAKTTELSVDPVL</sequence>
<evidence type="ECO:0000256" key="2">
    <source>
        <dbReference type="ARBA" id="ARBA00022679"/>
    </source>
</evidence>
<accession>A0ABV8C654</accession>
<keyword evidence="6" id="KW-1185">Reference proteome</keyword>
<keyword evidence="1 5" id="KW-0328">Glycosyltransferase</keyword>
<dbReference type="PANTHER" id="PTHR45947:SF3">
    <property type="entry name" value="SULFOQUINOVOSYL TRANSFERASE SQD2"/>
    <property type="match status" value="1"/>
</dbReference>
<dbReference type="InterPro" id="IPR028098">
    <property type="entry name" value="Glyco_trans_4-like_N"/>
</dbReference>
<reference evidence="6" key="1">
    <citation type="journal article" date="2019" name="Int. J. Syst. Evol. Microbiol.">
        <title>The Global Catalogue of Microorganisms (GCM) 10K type strain sequencing project: providing services to taxonomists for standard genome sequencing and annotation.</title>
        <authorList>
            <consortium name="The Broad Institute Genomics Platform"/>
            <consortium name="The Broad Institute Genome Sequencing Center for Infectious Disease"/>
            <person name="Wu L."/>
            <person name="Ma J."/>
        </authorList>
    </citation>
    <scope>NUCLEOTIDE SEQUENCE [LARGE SCALE GENOMIC DNA]</scope>
    <source>
        <strain evidence="6">CGMCC 4.7405</strain>
    </source>
</reference>
<protein>
    <submittedName>
        <fullName evidence="5">Glycosyltransferase</fullName>
        <ecNumber evidence="5">2.4.-.-</ecNumber>
    </submittedName>
</protein>
<name>A0ABV8C654_9PSEU</name>
<proteinExistence type="predicted"/>
<evidence type="ECO:0000313" key="6">
    <source>
        <dbReference type="Proteomes" id="UP001595690"/>
    </source>
</evidence>
<dbReference type="EMBL" id="JBHRZI010000036">
    <property type="protein sequence ID" value="MFC3897503.1"/>
    <property type="molecule type" value="Genomic_DNA"/>
</dbReference>
<dbReference type="Gene3D" id="3.40.50.2000">
    <property type="entry name" value="Glycogen Phosphorylase B"/>
    <property type="match status" value="2"/>
</dbReference>
<dbReference type="Pfam" id="PF13439">
    <property type="entry name" value="Glyco_transf_4"/>
    <property type="match status" value="1"/>
</dbReference>
<dbReference type="SUPFAM" id="SSF53756">
    <property type="entry name" value="UDP-Glycosyltransferase/glycogen phosphorylase"/>
    <property type="match status" value="1"/>
</dbReference>